<keyword evidence="11" id="KW-1185">Reference proteome</keyword>
<evidence type="ECO:0000256" key="2">
    <source>
        <dbReference type="ARBA" id="ARBA00022448"/>
    </source>
</evidence>
<dbReference type="PANTHER" id="PTHR33281:SF19">
    <property type="entry name" value="VOLTAGE-DEPENDENT ANION CHANNEL-FORMING PROTEIN YNEE"/>
    <property type="match status" value="1"/>
</dbReference>
<keyword evidence="5 9" id="KW-1133">Transmembrane helix</keyword>
<dbReference type="InterPro" id="IPR044669">
    <property type="entry name" value="YneE/VCCN1/2-like"/>
</dbReference>
<keyword evidence="4 9" id="KW-0812">Transmembrane</keyword>
<evidence type="ECO:0000313" key="10">
    <source>
        <dbReference type="EMBL" id="KAK7943823.1"/>
    </source>
</evidence>
<keyword evidence="7 9" id="KW-0472">Membrane</keyword>
<keyword evidence="6" id="KW-0406">Ion transport</keyword>
<evidence type="ECO:0000256" key="9">
    <source>
        <dbReference type="SAM" id="Phobius"/>
    </source>
</evidence>
<feature type="region of interest" description="Disordered" evidence="8">
    <location>
        <begin position="460"/>
        <end position="520"/>
    </location>
</feature>
<evidence type="ECO:0000256" key="3">
    <source>
        <dbReference type="ARBA" id="ARBA00022475"/>
    </source>
</evidence>
<gene>
    <name evidence="10" type="ORF">PG986_012936</name>
</gene>
<protein>
    <submittedName>
        <fullName evidence="10">Uncharacterized protein</fullName>
    </submittedName>
</protein>
<evidence type="ECO:0000313" key="11">
    <source>
        <dbReference type="Proteomes" id="UP001391051"/>
    </source>
</evidence>
<dbReference type="RefSeq" id="XP_066695854.1">
    <property type="nucleotide sequence ID" value="XM_066849158.1"/>
</dbReference>
<keyword evidence="3" id="KW-1003">Cell membrane</keyword>
<keyword evidence="2" id="KW-0813">Transport</keyword>
<feature type="transmembrane region" description="Helical" evidence="9">
    <location>
        <begin position="335"/>
        <end position="354"/>
    </location>
</feature>
<evidence type="ECO:0000256" key="7">
    <source>
        <dbReference type="ARBA" id="ARBA00023136"/>
    </source>
</evidence>
<dbReference type="GeneID" id="92082220"/>
<dbReference type="PANTHER" id="PTHR33281">
    <property type="entry name" value="UPF0187 PROTEIN YNEE"/>
    <property type="match status" value="1"/>
</dbReference>
<comment type="subcellular location">
    <subcellularLocation>
        <location evidence="1">Cell membrane</location>
        <topology evidence="1">Multi-pass membrane protein</topology>
    </subcellularLocation>
</comment>
<feature type="transmembrane region" description="Helical" evidence="9">
    <location>
        <begin position="360"/>
        <end position="381"/>
    </location>
</feature>
<evidence type="ECO:0000256" key="8">
    <source>
        <dbReference type="SAM" id="MobiDB-lite"/>
    </source>
</evidence>
<evidence type="ECO:0000256" key="1">
    <source>
        <dbReference type="ARBA" id="ARBA00004651"/>
    </source>
</evidence>
<feature type="region of interest" description="Disordered" evidence="8">
    <location>
        <begin position="1"/>
        <end position="56"/>
    </location>
</feature>
<proteinExistence type="predicted"/>
<sequence>MLQWEDPVSPSRDMGMSPLDVPGGRNRSASDSDERTIAESIRSDTHRHTPNPFVNSRRRNTKLEVDDYFQGPRDIAKHSKWPVFFQMHGSIMPKMLIPMLIVGGWSTLVCCLSLLPWVDHLDLGIDSVLLTVTGFVVASALSLRSSTAYERYAEGRRYWGQLTLNCQTLGRVIWLHVRNRPGEEKESLLEKLTALNLLVAYAVALKHKLRFEPYTHYDDLQDLVEHLDTLGKTATESGVFEPKEPNFFKAVGERLGLNFATSNPRKVIKRAREEGVPLGNLPLEILCYLASYIDDKIEEATLPSPGLQTVAWTAITAINDCMVNTERVLNTPLPIAYSIAISQITWVYVLLLPFQLLPRLGWVTVPANMLAAYIILGLLFIGREVENPFGNDVNDLPLELYCGNIVEDLHAITCRPRRKAKEWIASSSNRMLFPHSRSDYHTWMDRSEGSIQRVLRQRPLRSAHQEQASLSRPGSAHGASGGGSSKHATSRPGTTNANYPSMSSPTPGKNRPTVTTEDMV</sequence>
<evidence type="ECO:0000256" key="4">
    <source>
        <dbReference type="ARBA" id="ARBA00022692"/>
    </source>
</evidence>
<name>A0ABR1Q1G0_9PEZI</name>
<feature type="transmembrane region" description="Helical" evidence="9">
    <location>
        <begin position="123"/>
        <end position="143"/>
    </location>
</feature>
<organism evidence="10 11">
    <name type="scientific">Apiospora aurea</name>
    <dbReference type="NCBI Taxonomy" id="335848"/>
    <lineage>
        <taxon>Eukaryota</taxon>
        <taxon>Fungi</taxon>
        <taxon>Dikarya</taxon>
        <taxon>Ascomycota</taxon>
        <taxon>Pezizomycotina</taxon>
        <taxon>Sordariomycetes</taxon>
        <taxon>Xylariomycetidae</taxon>
        <taxon>Amphisphaeriales</taxon>
        <taxon>Apiosporaceae</taxon>
        <taxon>Apiospora</taxon>
    </lineage>
</organism>
<feature type="compositionally biased region" description="Polar residues" evidence="8">
    <location>
        <begin position="491"/>
        <end position="520"/>
    </location>
</feature>
<evidence type="ECO:0000256" key="6">
    <source>
        <dbReference type="ARBA" id="ARBA00023065"/>
    </source>
</evidence>
<reference evidence="10 11" key="1">
    <citation type="submission" date="2023-01" db="EMBL/GenBank/DDBJ databases">
        <title>Analysis of 21 Apiospora genomes using comparative genomics revels a genus with tremendous synthesis potential of carbohydrate active enzymes and secondary metabolites.</title>
        <authorList>
            <person name="Sorensen T."/>
        </authorList>
    </citation>
    <scope>NUCLEOTIDE SEQUENCE [LARGE SCALE GENOMIC DNA]</scope>
    <source>
        <strain evidence="10 11">CBS 24483</strain>
    </source>
</reference>
<feature type="transmembrane region" description="Helical" evidence="9">
    <location>
        <begin position="96"/>
        <end position="117"/>
    </location>
</feature>
<dbReference type="EMBL" id="JAQQWE010000008">
    <property type="protein sequence ID" value="KAK7943823.1"/>
    <property type="molecule type" value="Genomic_DNA"/>
</dbReference>
<feature type="compositionally biased region" description="Basic and acidic residues" evidence="8">
    <location>
        <begin position="28"/>
        <end position="47"/>
    </location>
</feature>
<evidence type="ECO:0000256" key="5">
    <source>
        <dbReference type="ARBA" id="ARBA00022989"/>
    </source>
</evidence>
<dbReference type="Pfam" id="PF25539">
    <property type="entry name" value="Bestrophin_2"/>
    <property type="match status" value="1"/>
</dbReference>
<comment type="caution">
    <text evidence="10">The sequence shown here is derived from an EMBL/GenBank/DDBJ whole genome shotgun (WGS) entry which is preliminary data.</text>
</comment>
<dbReference type="Proteomes" id="UP001391051">
    <property type="component" value="Unassembled WGS sequence"/>
</dbReference>
<accession>A0ABR1Q1G0</accession>